<proteinExistence type="predicted"/>
<reference evidence="2" key="1">
    <citation type="submission" date="2019-01" db="EMBL/GenBank/DDBJ databases">
        <title>Mitochondrial phylogenomics of Collembola.</title>
        <authorList>
            <person name="Xin S."/>
            <person name="Xie Z.-J."/>
            <person name="Dong J."/>
            <person name="Yu D.-Y."/>
        </authorList>
    </citation>
    <scope>NUCLEOTIDE SEQUENCE</scope>
</reference>
<dbReference type="EMBL" id="MK431895">
    <property type="protein sequence ID" value="QIT06435.1"/>
    <property type="molecule type" value="Genomic_DNA"/>
</dbReference>
<gene>
    <name evidence="2" type="primary">ATP8</name>
</gene>
<evidence type="ECO:0000313" key="2">
    <source>
        <dbReference type="EMBL" id="QIT06435.1"/>
    </source>
</evidence>
<feature type="transmembrane region" description="Helical" evidence="1">
    <location>
        <begin position="6"/>
        <end position="25"/>
    </location>
</feature>
<dbReference type="AlphaFoldDB" id="A0A6H0EX90"/>
<keyword evidence="2" id="KW-0496">Mitochondrion</keyword>
<keyword evidence="1" id="KW-1133">Transmembrane helix</keyword>
<geneLocation type="mitochondrion" evidence="2"/>
<dbReference type="CTD" id="4509"/>
<keyword evidence="1" id="KW-0472">Membrane</keyword>
<sequence length="53" mass="6404">MPQMSPLMWSWLFILFSIILVLSMNKIYFLNKEIKIVYSMNSETSSNKLSWLW</sequence>
<keyword evidence="1" id="KW-0812">Transmembrane</keyword>
<name>A0A6H0EX90_9HEXA</name>
<organism evidence="2">
    <name type="scientific">Dicranocentrus wangi</name>
    <dbReference type="NCBI Taxonomy" id="1302322"/>
    <lineage>
        <taxon>Eukaryota</taxon>
        <taxon>Metazoa</taxon>
        <taxon>Ecdysozoa</taxon>
        <taxon>Arthropoda</taxon>
        <taxon>Hexapoda</taxon>
        <taxon>Collembola</taxon>
        <taxon>Entomobryomorpha</taxon>
        <taxon>Entomobryoidea</taxon>
        <taxon>Entomobryidae</taxon>
        <taxon>Heteromurinae</taxon>
        <taxon>Dicranocentrus</taxon>
    </lineage>
</organism>
<dbReference type="RefSeq" id="YP_009753954.1">
    <property type="nucleotide sequence ID" value="NC_046887.1"/>
</dbReference>
<dbReference type="GeneID" id="54104813"/>
<protein>
    <submittedName>
        <fullName evidence="2">ATP synthase F0 subunit 8</fullName>
    </submittedName>
</protein>
<accession>A0A6H0EX90</accession>
<evidence type="ECO:0000256" key="1">
    <source>
        <dbReference type="SAM" id="Phobius"/>
    </source>
</evidence>